<protein>
    <submittedName>
        <fullName evidence="1">BTB domain transcription factor</fullName>
    </submittedName>
</protein>
<dbReference type="Proteomes" id="UP000249661">
    <property type="component" value="Unassembled WGS sequence"/>
</dbReference>
<gene>
    <name evidence="1" type="ORF">BO66DRAFT_165707</name>
</gene>
<evidence type="ECO:0000313" key="1">
    <source>
        <dbReference type="EMBL" id="RAH66987.1"/>
    </source>
</evidence>
<accession>A0ACD1H0C2</accession>
<proteinExistence type="predicted"/>
<evidence type="ECO:0000313" key="2">
    <source>
        <dbReference type="Proteomes" id="UP000249661"/>
    </source>
</evidence>
<sequence length="480" mass="52642">MATRTSTRQAAQKAKEAIAAAPDVKSRGTAGAKRKGSADKGTESKRSKKEADKEPDEAKQPTTGIVAQPPKGRSEQAGKPEAKPEEPSDKPAAKPEGKLKGGPEKPGEKPEDKPEDKPETESETKTEEKAEEQSEAKPETEQPDTAKEGKADDKPEDKMELDDENKPEDIQTETKEPNLAPVKGNEAGVETLQEREEKVPSNILEKGIIYFFYRSRVNVTDPQGVDDVARTFVVLRPTPLGATLDAKQGPVDTGAKCRLMALPKKRFPTSGRDRVMGFVEKAGQSMKALQESFIAGGQYDTATQGERTVPDARPYAEGVYAITSTKRTSHLAYVLTIPDQIGSLQEDFGLRARGSWVVQSKNPKHPGPSYAQLPKDPEYPDSVLAKFGDYRWRPLEPEFIDYPNAQFLVVGEAVDELGKAATAEDDGKKADEVQPGEELEHLEQENEERVESLRGDDTIYEDLGLDAKNYPAVPTTWESQ</sequence>
<keyword evidence="2" id="KW-1185">Reference proteome</keyword>
<organism evidence="1 2">
    <name type="scientific">Aspergillus aculeatinus CBS 121060</name>
    <dbReference type="NCBI Taxonomy" id="1448322"/>
    <lineage>
        <taxon>Eukaryota</taxon>
        <taxon>Fungi</taxon>
        <taxon>Dikarya</taxon>
        <taxon>Ascomycota</taxon>
        <taxon>Pezizomycotina</taxon>
        <taxon>Eurotiomycetes</taxon>
        <taxon>Eurotiomycetidae</taxon>
        <taxon>Eurotiales</taxon>
        <taxon>Aspergillaceae</taxon>
        <taxon>Aspergillus</taxon>
        <taxon>Aspergillus subgen. Circumdati</taxon>
    </lineage>
</organism>
<reference evidence="1" key="1">
    <citation type="submission" date="2018-02" db="EMBL/GenBank/DDBJ databases">
        <title>The genomes of Aspergillus section Nigri reveals drivers in fungal speciation.</title>
        <authorList>
            <consortium name="DOE Joint Genome Institute"/>
            <person name="Vesth T.C."/>
            <person name="Nybo J."/>
            <person name="Theobald S."/>
            <person name="Brandl J."/>
            <person name="Frisvad J.C."/>
            <person name="Nielsen K.F."/>
            <person name="Lyhne E.K."/>
            <person name="Kogle M.E."/>
            <person name="Kuo A."/>
            <person name="Riley R."/>
            <person name="Clum A."/>
            <person name="Nolan M."/>
            <person name="Lipzen A."/>
            <person name="Salamov A."/>
            <person name="Henrissat B."/>
            <person name="Wiebenga A."/>
            <person name="De vries R.P."/>
            <person name="Grigoriev I.V."/>
            <person name="Mortensen U.H."/>
            <person name="Andersen M.R."/>
            <person name="Baker S.E."/>
        </authorList>
    </citation>
    <scope>NUCLEOTIDE SEQUENCE</scope>
    <source>
        <strain evidence="1">CBS 121060</strain>
    </source>
</reference>
<name>A0ACD1H0C2_9EURO</name>
<dbReference type="EMBL" id="KZ824978">
    <property type="protein sequence ID" value="RAH66987.1"/>
    <property type="molecule type" value="Genomic_DNA"/>
</dbReference>